<name>A0A5J4SSU1_9ZZZZ</name>
<sequence length="210" mass="25362">MNATQENAYKKYPTYLLFLEEQKPEQMLMNYDTIHNVEEIISKIRLSVAEMDELYRTGDFSPGADYYARWLQFFNRFANINKEMPKDVIGWAAVQLYAKYSHFYFPDLKLIFEQILEARYGKFYGSVDTVLVMSAFLQYDEDRNRLLHQEEQRRKVERDLWYAKRIVEIKDKLYTDLKEKHPDWENGEILNTINKQAEQHIQQEAKTLFR</sequence>
<accession>A0A5J4SSU1</accession>
<dbReference type="EMBL" id="SNRY01000056">
    <property type="protein sequence ID" value="KAA6349008.1"/>
    <property type="molecule type" value="Genomic_DNA"/>
</dbReference>
<protein>
    <submittedName>
        <fullName evidence="1">Uncharacterized protein</fullName>
    </submittedName>
</protein>
<gene>
    <name evidence="1" type="ORF">EZS27_003608</name>
</gene>
<organism evidence="1">
    <name type="scientific">termite gut metagenome</name>
    <dbReference type="NCBI Taxonomy" id="433724"/>
    <lineage>
        <taxon>unclassified sequences</taxon>
        <taxon>metagenomes</taxon>
        <taxon>organismal metagenomes</taxon>
    </lineage>
</organism>
<dbReference type="AlphaFoldDB" id="A0A5J4SSU1"/>
<evidence type="ECO:0000313" key="1">
    <source>
        <dbReference type="EMBL" id="KAA6349008.1"/>
    </source>
</evidence>
<reference evidence="1" key="1">
    <citation type="submission" date="2019-03" db="EMBL/GenBank/DDBJ databases">
        <title>Single cell metagenomics reveals metabolic interactions within the superorganism composed of flagellate Streblomastix strix and complex community of Bacteroidetes bacteria on its surface.</title>
        <authorList>
            <person name="Treitli S.C."/>
            <person name="Kolisko M."/>
            <person name="Husnik F."/>
            <person name="Keeling P."/>
            <person name="Hampl V."/>
        </authorList>
    </citation>
    <scope>NUCLEOTIDE SEQUENCE</scope>
    <source>
        <strain evidence="1">STM</strain>
    </source>
</reference>
<dbReference type="Pfam" id="PF20338">
    <property type="entry name" value="DUF6633"/>
    <property type="match status" value="1"/>
</dbReference>
<comment type="caution">
    <text evidence="1">The sequence shown here is derived from an EMBL/GenBank/DDBJ whole genome shotgun (WGS) entry which is preliminary data.</text>
</comment>
<proteinExistence type="predicted"/>
<dbReference type="InterPro" id="IPR046573">
    <property type="entry name" value="DUF6633"/>
</dbReference>